<dbReference type="PANTHER" id="PTHR45436:SF9">
    <property type="entry name" value="SENSOR PROTEIN"/>
    <property type="match status" value="1"/>
</dbReference>
<dbReference type="GeneID" id="98405638"/>
<protein>
    <recommendedName>
        <fullName evidence="14">Sensor protein</fullName>
        <ecNumber evidence="14">2.7.13.3</ecNumber>
    </recommendedName>
</protein>
<keyword evidence="13 14" id="KW-0472">Membrane</keyword>
<dbReference type="NCBIfam" id="TIGR01386">
    <property type="entry name" value="cztS_silS_copS"/>
    <property type="match status" value="1"/>
</dbReference>
<feature type="transmembrane region" description="Helical" evidence="14">
    <location>
        <begin position="155"/>
        <end position="179"/>
    </location>
</feature>
<dbReference type="SMART" id="SM00387">
    <property type="entry name" value="HATPase_c"/>
    <property type="match status" value="1"/>
</dbReference>
<evidence type="ECO:0000256" key="11">
    <source>
        <dbReference type="ARBA" id="ARBA00022989"/>
    </source>
</evidence>
<evidence type="ECO:0000256" key="1">
    <source>
        <dbReference type="ARBA" id="ARBA00000085"/>
    </source>
</evidence>
<evidence type="ECO:0000256" key="9">
    <source>
        <dbReference type="ARBA" id="ARBA00022777"/>
    </source>
</evidence>
<dbReference type="InterPro" id="IPR003661">
    <property type="entry name" value="HisK_dim/P_dom"/>
</dbReference>
<evidence type="ECO:0000256" key="14">
    <source>
        <dbReference type="RuleBase" id="RU364088"/>
    </source>
</evidence>
<dbReference type="Pfam" id="PF02518">
    <property type="entry name" value="HATPase_c"/>
    <property type="match status" value="1"/>
</dbReference>
<keyword evidence="8 14" id="KW-0547">Nucleotide-binding</keyword>
<dbReference type="CDD" id="cd00082">
    <property type="entry name" value="HisKA"/>
    <property type="match status" value="1"/>
</dbReference>
<feature type="transmembrane region" description="Helical" evidence="14">
    <location>
        <begin position="6"/>
        <end position="29"/>
    </location>
</feature>
<comment type="subcellular location">
    <subcellularLocation>
        <location evidence="2 14">Cell inner membrane</location>
    </subcellularLocation>
</comment>
<evidence type="ECO:0000256" key="4">
    <source>
        <dbReference type="ARBA" id="ARBA00022519"/>
    </source>
</evidence>
<dbReference type="InterPro" id="IPR036890">
    <property type="entry name" value="HATPase_C_sf"/>
</dbReference>
<keyword evidence="4 14" id="KW-0997">Cell inner membrane</keyword>
<evidence type="ECO:0000256" key="10">
    <source>
        <dbReference type="ARBA" id="ARBA00022840"/>
    </source>
</evidence>
<evidence type="ECO:0000313" key="17">
    <source>
        <dbReference type="EMBL" id="QOT79399.1"/>
    </source>
</evidence>
<dbReference type="PROSITE" id="PS50885">
    <property type="entry name" value="HAMP"/>
    <property type="match status" value="1"/>
</dbReference>
<evidence type="ECO:0000256" key="3">
    <source>
        <dbReference type="ARBA" id="ARBA00022475"/>
    </source>
</evidence>
<keyword evidence="5" id="KW-0597">Phosphoprotein</keyword>
<organism evidence="17 18">
    <name type="scientific">Cupriavidus basilensis</name>
    <dbReference type="NCBI Taxonomy" id="68895"/>
    <lineage>
        <taxon>Bacteria</taxon>
        <taxon>Pseudomonadati</taxon>
        <taxon>Pseudomonadota</taxon>
        <taxon>Betaproteobacteria</taxon>
        <taxon>Burkholderiales</taxon>
        <taxon>Burkholderiaceae</taxon>
        <taxon>Cupriavidus</taxon>
    </lineage>
</organism>
<dbReference type="FunFam" id="1.10.287.130:FF:000001">
    <property type="entry name" value="Two-component sensor histidine kinase"/>
    <property type="match status" value="1"/>
</dbReference>
<dbReference type="Gene3D" id="3.30.565.10">
    <property type="entry name" value="Histidine kinase-like ATPase, C-terminal domain"/>
    <property type="match status" value="1"/>
</dbReference>
<reference evidence="17 18" key="1">
    <citation type="submission" date="2020-10" db="EMBL/GenBank/DDBJ databases">
        <title>Complete genome sequence of Cupriavidus basilensis CCUG 49340T.</title>
        <authorList>
            <person name="Salva-Serra F."/>
            <person name="Donoso R.A."/>
            <person name="Cho K.H."/>
            <person name="Yoo J.A."/>
            <person name="Lee K."/>
            <person name="Yoon S.-H."/>
            <person name="Perez-Pantoja D."/>
            <person name="Moore E.R.B."/>
        </authorList>
    </citation>
    <scope>NUCLEOTIDE SEQUENCE [LARGE SCALE GENOMIC DNA]</scope>
    <source>
        <strain evidence="18">CCUG 49340</strain>
    </source>
</reference>
<dbReference type="Gene3D" id="1.10.287.130">
    <property type="match status" value="1"/>
</dbReference>
<evidence type="ECO:0000256" key="6">
    <source>
        <dbReference type="ARBA" id="ARBA00022679"/>
    </source>
</evidence>
<dbReference type="InterPro" id="IPR005467">
    <property type="entry name" value="His_kinase_dom"/>
</dbReference>
<name>A0A643FT69_9BURK</name>
<dbReference type="InterPro" id="IPR003594">
    <property type="entry name" value="HATPase_dom"/>
</dbReference>
<dbReference type="PRINTS" id="PR00344">
    <property type="entry name" value="BCTRLSENSOR"/>
</dbReference>
<feature type="domain" description="Histidine kinase" evidence="15">
    <location>
        <begin position="241"/>
        <end position="454"/>
    </location>
</feature>
<keyword evidence="6 14" id="KW-0808">Transferase</keyword>
<evidence type="ECO:0000259" key="15">
    <source>
        <dbReference type="PROSITE" id="PS50109"/>
    </source>
</evidence>
<keyword evidence="11 14" id="KW-1133">Transmembrane helix</keyword>
<dbReference type="SUPFAM" id="SSF47384">
    <property type="entry name" value="Homodimeric domain of signal transducing histidine kinase"/>
    <property type="match status" value="1"/>
</dbReference>
<evidence type="ECO:0000256" key="2">
    <source>
        <dbReference type="ARBA" id="ARBA00004533"/>
    </source>
</evidence>
<comment type="function">
    <text evidence="14">Member of a two-component regulatory system.</text>
</comment>
<dbReference type="SMART" id="SM00388">
    <property type="entry name" value="HisKA"/>
    <property type="match status" value="1"/>
</dbReference>
<dbReference type="RefSeq" id="WP_150986695.1">
    <property type="nucleotide sequence ID" value="NZ_CP062804.1"/>
</dbReference>
<dbReference type="CDD" id="cd00075">
    <property type="entry name" value="HATPase"/>
    <property type="match status" value="1"/>
</dbReference>
<dbReference type="PROSITE" id="PS50109">
    <property type="entry name" value="HIS_KIN"/>
    <property type="match status" value="1"/>
</dbReference>
<evidence type="ECO:0000313" key="18">
    <source>
        <dbReference type="Proteomes" id="UP000397656"/>
    </source>
</evidence>
<evidence type="ECO:0000256" key="8">
    <source>
        <dbReference type="ARBA" id="ARBA00022741"/>
    </source>
</evidence>
<keyword evidence="9 14" id="KW-0418">Kinase</keyword>
<evidence type="ECO:0000256" key="13">
    <source>
        <dbReference type="ARBA" id="ARBA00023136"/>
    </source>
</evidence>
<dbReference type="InterPro" id="IPR050428">
    <property type="entry name" value="TCS_sensor_his_kinase"/>
</dbReference>
<accession>A0A643FT69</accession>
<dbReference type="PANTHER" id="PTHR45436">
    <property type="entry name" value="SENSOR HISTIDINE KINASE YKOH"/>
    <property type="match status" value="1"/>
</dbReference>
<dbReference type="Proteomes" id="UP000397656">
    <property type="component" value="Chromosome 2"/>
</dbReference>
<dbReference type="GO" id="GO:0005886">
    <property type="term" value="C:plasma membrane"/>
    <property type="evidence" value="ECO:0007669"/>
    <property type="project" value="UniProtKB-SubCell"/>
</dbReference>
<gene>
    <name evidence="17" type="ORF">F7R26_032245</name>
</gene>
<keyword evidence="3 14" id="KW-1003">Cell membrane</keyword>
<evidence type="ECO:0000256" key="7">
    <source>
        <dbReference type="ARBA" id="ARBA00022692"/>
    </source>
</evidence>
<dbReference type="EMBL" id="CP062804">
    <property type="protein sequence ID" value="QOT79399.1"/>
    <property type="molecule type" value="Genomic_DNA"/>
</dbReference>
<keyword evidence="10 14" id="KW-0067">ATP-binding</keyword>
<proteinExistence type="predicted"/>
<dbReference type="InterPro" id="IPR036097">
    <property type="entry name" value="HisK_dim/P_sf"/>
</dbReference>
<dbReference type="Pfam" id="PF00672">
    <property type="entry name" value="HAMP"/>
    <property type="match status" value="1"/>
</dbReference>
<evidence type="ECO:0000256" key="5">
    <source>
        <dbReference type="ARBA" id="ARBA00022553"/>
    </source>
</evidence>
<evidence type="ECO:0000256" key="12">
    <source>
        <dbReference type="ARBA" id="ARBA00023012"/>
    </source>
</evidence>
<feature type="domain" description="HAMP" evidence="16">
    <location>
        <begin position="180"/>
        <end position="233"/>
    </location>
</feature>
<evidence type="ECO:0000259" key="16">
    <source>
        <dbReference type="PROSITE" id="PS50885"/>
    </source>
</evidence>
<dbReference type="InterPro" id="IPR006290">
    <property type="entry name" value="CztS_silS_copS"/>
</dbReference>
<comment type="catalytic activity">
    <reaction evidence="1 14">
        <text>ATP + protein L-histidine = ADP + protein N-phospho-L-histidine.</text>
        <dbReference type="EC" id="2.7.13.3"/>
    </reaction>
</comment>
<dbReference type="InterPro" id="IPR003660">
    <property type="entry name" value="HAMP_dom"/>
</dbReference>
<dbReference type="GO" id="GO:0000155">
    <property type="term" value="F:phosphorelay sensor kinase activity"/>
    <property type="evidence" value="ECO:0007669"/>
    <property type="project" value="InterPro"/>
</dbReference>
<dbReference type="EC" id="2.7.13.3" evidence="14"/>
<dbReference type="Gene3D" id="6.10.340.10">
    <property type="match status" value="1"/>
</dbReference>
<dbReference type="SMART" id="SM00304">
    <property type="entry name" value="HAMP"/>
    <property type="match status" value="1"/>
</dbReference>
<dbReference type="SUPFAM" id="SSF55874">
    <property type="entry name" value="ATPase domain of HSP90 chaperone/DNA topoisomerase II/histidine kinase"/>
    <property type="match status" value="1"/>
</dbReference>
<dbReference type="AlphaFoldDB" id="A0A643FT69"/>
<keyword evidence="7 14" id="KW-0812">Transmembrane</keyword>
<sequence length="464" mass="50898">MIRSIAFRLSILFGLVGLLVFALSGIALYQGLRHTLDQQLDNDLRAKLEVVQNLVEKVPSVERWGELRDTLTMLTTTDGNTRFWISCTDPSLNYGKNFPSALHPPGDSRIKQLVLDDPQHPLRTLGRMLKPLVDHPEIHLVVGVSTMQIEATMRAFAVGLTIICLCGIGLVSGLGYWVARVGLHPVAQLSASAQSLSPSNRAQRLHLVPAVSELTPLVSSFNGALDRLESAYAQLEGFSADVAHELRTPIGNMLGATQVMLTRERSAADLRNVLQSNLEELERLGAIVNDMLFLARADQGEAAQTLRQTRLSDEVKKTVEFLTPLIDERALTVQTEGDAETLVDQALFRRAMTNLLHNAIQYSSPRSHVRVTMRVCLEGAEVAVSNVGAQIASEHLSRLFDRFYRIDSSRARGADSHGLGLAIVKAIARMHGGTVFASSSEGINTFGMRIQGSMLEGLQNRQRP</sequence>
<dbReference type="InterPro" id="IPR004358">
    <property type="entry name" value="Sig_transdc_His_kin-like_C"/>
</dbReference>
<dbReference type="Pfam" id="PF00512">
    <property type="entry name" value="HisKA"/>
    <property type="match status" value="1"/>
</dbReference>
<keyword evidence="12 14" id="KW-0902">Two-component regulatory system</keyword>
<dbReference type="GO" id="GO:0005524">
    <property type="term" value="F:ATP binding"/>
    <property type="evidence" value="ECO:0007669"/>
    <property type="project" value="UniProtKB-KW"/>
</dbReference>